<organism evidence="4 5">
    <name type="scientific">Monosiga brevicollis</name>
    <name type="common">Choanoflagellate</name>
    <dbReference type="NCBI Taxonomy" id="81824"/>
    <lineage>
        <taxon>Eukaryota</taxon>
        <taxon>Choanoflagellata</taxon>
        <taxon>Craspedida</taxon>
        <taxon>Salpingoecidae</taxon>
        <taxon>Monosiga</taxon>
    </lineage>
</organism>
<accession>A9V6A9</accession>
<dbReference type="InParanoid" id="A9V6A9"/>
<protein>
    <recommendedName>
        <fullName evidence="6">Transmembrane protein</fullName>
    </recommendedName>
</protein>
<name>A9V6A9_MONBE</name>
<dbReference type="EMBL" id="CH991562">
    <property type="protein sequence ID" value="EDQ86959.1"/>
    <property type="molecule type" value="Genomic_DNA"/>
</dbReference>
<gene>
    <name evidence="4" type="ORF">MONBRDRAFT_33596</name>
</gene>
<dbReference type="KEGG" id="mbr:MONBRDRAFT_33596"/>
<proteinExistence type="predicted"/>
<feature type="chain" id="PRO_5005661418" description="Transmembrane protein" evidence="3">
    <location>
        <begin position="21"/>
        <end position="499"/>
    </location>
</feature>
<dbReference type="GeneID" id="5893425"/>
<keyword evidence="2" id="KW-0812">Transmembrane</keyword>
<dbReference type="AlphaFoldDB" id="A9V6A9"/>
<keyword evidence="5" id="KW-1185">Reference proteome</keyword>
<evidence type="ECO:0008006" key="6">
    <source>
        <dbReference type="Google" id="ProtNLM"/>
    </source>
</evidence>
<evidence type="ECO:0000313" key="5">
    <source>
        <dbReference type="Proteomes" id="UP000001357"/>
    </source>
</evidence>
<feature type="transmembrane region" description="Helical" evidence="2">
    <location>
        <begin position="434"/>
        <end position="452"/>
    </location>
</feature>
<feature type="region of interest" description="Disordered" evidence="1">
    <location>
        <begin position="475"/>
        <end position="499"/>
    </location>
</feature>
<evidence type="ECO:0000256" key="3">
    <source>
        <dbReference type="SAM" id="SignalP"/>
    </source>
</evidence>
<keyword evidence="2" id="KW-1133">Transmembrane helix</keyword>
<dbReference type="RefSeq" id="XP_001748198.1">
    <property type="nucleotide sequence ID" value="XM_001748146.1"/>
</dbReference>
<feature type="signal peptide" evidence="3">
    <location>
        <begin position="1"/>
        <end position="20"/>
    </location>
</feature>
<evidence type="ECO:0000256" key="2">
    <source>
        <dbReference type="SAM" id="Phobius"/>
    </source>
</evidence>
<keyword evidence="3" id="KW-0732">Signal</keyword>
<sequence length="499" mass="54317">MKVSAVVLVTLALFSVLATCQTTTRQTTATIDLYNQDDPDRLDNVTFGIDQLPVTSQPQVPTSSRDLGVTVQPLGTDGFILSDPYHQGATFFDGTASYPMDVPAAISGVRCLLRDGSAFVFSNDTLSYVSADGQNLSSVWFPLLTPYRSDGMDLACDPSQADPTVLIATQSRLASRGAAALQSQMFRCTHSVQSRAMGCQMTMHARSSRFFYTPDKVIRAADFIPDELNSLHDHAKVVFPNQPRQDTELDTAGPVSICNRIQRKAAVFPLSIDFSVVVTNSQLVFLNLAPHDSCRPMGSPVMLPMTIESTRQAAVYSLTQNGAMGLLVLEPDASWKSTDPSVREVFVYAVGFDMARDTVTVNSKEPVHLTGVGLNTHTFVVVQDQLLVLSSKSDTSLKVVQVLGVSRLVSSPLTTVSPSQSSGSHHPARSPGAIVGYVLFAVFVGVAFTYQLKRRARNQFSRVYTELSDCQLNAPPYTENTLDEKKMQDEALDEHNGNE</sequence>
<evidence type="ECO:0000256" key="1">
    <source>
        <dbReference type="SAM" id="MobiDB-lite"/>
    </source>
</evidence>
<evidence type="ECO:0000313" key="4">
    <source>
        <dbReference type="EMBL" id="EDQ86959.1"/>
    </source>
</evidence>
<reference evidence="4 5" key="1">
    <citation type="journal article" date="2008" name="Nature">
        <title>The genome of the choanoflagellate Monosiga brevicollis and the origin of metazoans.</title>
        <authorList>
            <consortium name="JGI Sequencing"/>
            <person name="King N."/>
            <person name="Westbrook M.J."/>
            <person name="Young S.L."/>
            <person name="Kuo A."/>
            <person name="Abedin M."/>
            <person name="Chapman J."/>
            <person name="Fairclough S."/>
            <person name="Hellsten U."/>
            <person name="Isogai Y."/>
            <person name="Letunic I."/>
            <person name="Marr M."/>
            <person name="Pincus D."/>
            <person name="Putnam N."/>
            <person name="Rokas A."/>
            <person name="Wright K.J."/>
            <person name="Zuzow R."/>
            <person name="Dirks W."/>
            <person name="Good M."/>
            <person name="Goodstein D."/>
            <person name="Lemons D."/>
            <person name="Li W."/>
            <person name="Lyons J.B."/>
            <person name="Morris A."/>
            <person name="Nichols S."/>
            <person name="Richter D.J."/>
            <person name="Salamov A."/>
            <person name="Bork P."/>
            <person name="Lim W.A."/>
            <person name="Manning G."/>
            <person name="Miller W.T."/>
            <person name="McGinnis W."/>
            <person name="Shapiro H."/>
            <person name="Tjian R."/>
            <person name="Grigoriev I.V."/>
            <person name="Rokhsar D."/>
        </authorList>
    </citation>
    <scope>NUCLEOTIDE SEQUENCE [LARGE SCALE GENOMIC DNA]</scope>
    <source>
        <strain evidence="5">MX1 / ATCC 50154</strain>
    </source>
</reference>
<dbReference type="Proteomes" id="UP000001357">
    <property type="component" value="Unassembled WGS sequence"/>
</dbReference>
<feature type="compositionally biased region" description="Basic and acidic residues" evidence="1">
    <location>
        <begin position="482"/>
        <end position="499"/>
    </location>
</feature>
<keyword evidence="2" id="KW-0472">Membrane</keyword>